<accession>A0A6A6E6E4</accession>
<sequence length="125" mass="13867">MAMMQFHAKIVELAPIYDWSAVLELALQYHTHIGYTSVLQKEPWETIPDSWISKFCNPASVRMVKRLKPSNEKPSNSPKTANNNSVLCINYNSETGCNWKGCKCKHACSTCGSTSHKATACTAKG</sequence>
<dbReference type="Proteomes" id="UP000800200">
    <property type="component" value="Unassembled WGS sequence"/>
</dbReference>
<organism evidence="1 2">
    <name type="scientific">Zopfia rhizophila CBS 207.26</name>
    <dbReference type="NCBI Taxonomy" id="1314779"/>
    <lineage>
        <taxon>Eukaryota</taxon>
        <taxon>Fungi</taxon>
        <taxon>Dikarya</taxon>
        <taxon>Ascomycota</taxon>
        <taxon>Pezizomycotina</taxon>
        <taxon>Dothideomycetes</taxon>
        <taxon>Dothideomycetes incertae sedis</taxon>
        <taxon>Zopfiaceae</taxon>
        <taxon>Zopfia</taxon>
    </lineage>
</organism>
<evidence type="ECO:0000313" key="2">
    <source>
        <dbReference type="Proteomes" id="UP000800200"/>
    </source>
</evidence>
<keyword evidence="2" id="KW-1185">Reference proteome</keyword>
<reference evidence="1" key="1">
    <citation type="journal article" date="2020" name="Stud. Mycol.">
        <title>101 Dothideomycetes genomes: a test case for predicting lifestyles and emergence of pathogens.</title>
        <authorList>
            <person name="Haridas S."/>
            <person name="Albert R."/>
            <person name="Binder M."/>
            <person name="Bloem J."/>
            <person name="Labutti K."/>
            <person name="Salamov A."/>
            <person name="Andreopoulos B."/>
            <person name="Baker S."/>
            <person name="Barry K."/>
            <person name="Bills G."/>
            <person name="Bluhm B."/>
            <person name="Cannon C."/>
            <person name="Castanera R."/>
            <person name="Culley D."/>
            <person name="Daum C."/>
            <person name="Ezra D."/>
            <person name="Gonzalez J."/>
            <person name="Henrissat B."/>
            <person name="Kuo A."/>
            <person name="Liang C."/>
            <person name="Lipzen A."/>
            <person name="Lutzoni F."/>
            <person name="Magnuson J."/>
            <person name="Mondo S."/>
            <person name="Nolan M."/>
            <person name="Ohm R."/>
            <person name="Pangilinan J."/>
            <person name="Park H.-J."/>
            <person name="Ramirez L."/>
            <person name="Alfaro M."/>
            <person name="Sun H."/>
            <person name="Tritt A."/>
            <person name="Yoshinaga Y."/>
            <person name="Zwiers L.-H."/>
            <person name="Turgeon B."/>
            <person name="Goodwin S."/>
            <person name="Spatafora J."/>
            <person name="Crous P."/>
            <person name="Grigoriev I."/>
        </authorList>
    </citation>
    <scope>NUCLEOTIDE SEQUENCE</scope>
    <source>
        <strain evidence="1">CBS 207.26</strain>
    </source>
</reference>
<dbReference type="AlphaFoldDB" id="A0A6A6E6E4"/>
<proteinExistence type="predicted"/>
<dbReference type="EMBL" id="ML994633">
    <property type="protein sequence ID" value="KAF2185446.1"/>
    <property type="molecule type" value="Genomic_DNA"/>
</dbReference>
<name>A0A6A6E6E4_9PEZI</name>
<protein>
    <submittedName>
        <fullName evidence="1">Uncharacterized protein</fullName>
    </submittedName>
</protein>
<dbReference type="OrthoDB" id="10648776at2759"/>
<evidence type="ECO:0000313" key="1">
    <source>
        <dbReference type="EMBL" id="KAF2185446.1"/>
    </source>
</evidence>
<gene>
    <name evidence="1" type="ORF">K469DRAFT_707691</name>
</gene>